<protein>
    <submittedName>
        <fullName evidence="3">Uncharacterized protein</fullName>
    </submittedName>
</protein>
<feature type="compositionally biased region" description="Basic and acidic residues" evidence="1">
    <location>
        <begin position="92"/>
        <end position="102"/>
    </location>
</feature>
<evidence type="ECO:0000313" key="3">
    <source>
        <dbReference type="WBParaSite" id="scaffold24326_cov147.g20254"/>
    </source>
</evidence>
<sequence>MPNGEKVVVKKKKIKLEGGTKKEVKEVKVKKILEVKPTKDESMSIRSLSEFEEEEPWLVPLILPEKCGETTDRRNPNGIEVTEDLALPTFVNHDDRKDEIPPEGKLGSLGSRRDPAELKEIVKEVSSWKSNAPDLLDPAKVKDTVLIDPIAEKVKGMSHNEEKEMMEARDVRRGDRPRTPTEYLLLGIAQEARHFAERVDDLLKEYKKNKNRGGPGNVAKRDH</sequence>
<evidence type="ECO:0000256" key="1">
    <source>
        <dbReference type="SAM" id="MobiDB-lite"/>
    </source>
</evidence>
<accession>A0A915M005</accession>
<dbReference type="Proteomes" id="UP000887561">
    <property type="component" value="Unplaced"/>
</dbReference>
<dbReference type="AlphaFoldDB" id="A0A915M005"/>
<proteinExistence type="predicted"/>
<evidence type="ECO:0000313" key="2">
    <source>
        <dbReference type="Proteomes" id="UP000887561"/>
    </source>
</evidence>
<organism evidence="2 3">
    <name type="scientific">Meloidogyne javanica</name>
    <name type="common">Root-knot nematode worm</name>
    <dbReference type="NCBI Taxonomy" id="6303"/>
    <lineage>
        <taxon>Eukaryota</taxon>
        <taxon>Metazoa</taxon>
        <taxon>Ecdysozoa</taxon>
        <taxon>Nematoda</taxon>
        <taxon>Chromadorea</taxon>
        <taxon>Rhabditida</taxon>
        <taxon>Tylenchina</taxon>
        <taxon>Tylenchomorpha</taxon>
        <taxon>Tylenchoidea</taxon>
        <taxon>Meloidogynidae</taxon>
        <taxon>Meloidogyninae</taxon>
        <taxon>Meloidogyne</taxon>
        <taxon>Meloidogyne incognita group</taxon>
    </lineage>
</organism>
<name>A0A915M005_MELJA</name>
<reference evidence="3" key="1">
    <citation type="submission" date="2022-11" db="UniProtKB">
        <authorList>
            <consortium name="WormBaseParasite"/>
        </authorList>
    </citation>
    <scope>IDENTIFICATION</scope>
</reference>
<feature type="region of interest" description="Disordered" evidence="1">
    <location>
        <begin position="158"/>
        <end position="178"/>
    </location>
</feature>
<dbReference type="WBParaSite" id="scaffold24326_cov147.g20254">
    <property type="protein sequence ID" value="scaffold24326_cov147.g20254"/>
    <property type="gene ID" value="scaffold24326_cov147.g20254"/>
</dbReference>
<keyword evidence="2" id="KW-1185">Reference proteome</keyword>
<feature type="region of interest" description="Disordered" evidence="1">
    <location>
        <begin position="90"/>
        <end position="112"/>
    </location>
</feature>